<name>A0A017HSB3_9RHOB</name>
<evidence type="ECO:0008006" key="4">
    <source>
        <dbReference type="Google" id="ProtNLM"/>
    </source>
</evidence>
<comment type="caution">
    <text evidence="2">The sequence shown here is derived from an EMBL/GenBank/DDBJ whole genome shotgun (WGS) entry which is preliminary data.</text>
</comment>
<evidence type="ECO:0000313" key="2">
    <source>
        <dbReference type="EMBL" id="EYD76629.1"/>
    </source>
</evidence>
<feature type="signal peptide" evidence="1">
    <location>
        <begin position="1"/>
        <end position="18"/>
    </location>
</feature>
<dbReference type="RefSeq" id="WP_037277105.1">
    <property type="nucleotide sequence ID" value="NZ_KK088521.1"/>
</dbReference>
<dbReference type="PATRIC" id="fig|442562.3.peg.1571"/>
<proteinExistence type="predicted"/>
<reference evidence="2 3" key="1">
    <citation type="submission" date="2013-02" db="EMBL/GenBank/DDBJ databases">
        <authorList>
            <person name="Fiebig A."/>
            <person name="Goeker M."/>
            <person name="Klenk H.-P.P."/>
        </authorList>
    </citation>
    <scope>NUCLEOTIDE SEQUENCE [LARGE SCALE GENOMIC DNA]</scope>
    <source>
        <strain evidence="2 3">DSM 19309</strain>
    </source>
</reference>
<dbReference type="OrthoDB" id="7929427at2"/>
<organism evidence="2 3">
    <name type="scientific">Rubellimicrobium mesophilum DSM 19309</name>
    <dbReference type="NCBI Taxonomy" id="442562"/>
    <lineage>
        <taxon>Bacteria</taxon>
        <taxon>Pseudomonadati</taxon>
        <taxon>Pseudomonadota</taxon>
        <taxon>Alphaproteobacteria</taxon>
        <taxon>Rhodobacterales</taxon>
        <taxon>Roseobacteraceae</taxon>
        <taxon>Rubellimicrobium</taxon>
    </lineage>
</organism>
<dbReference type="EMBL" id="AOSK01000041">
    <property type="protein sequence ID" value="EYD76629.1"/>
    <property type="molecule type" value="Genomic_DNA"/>
</dbReference>
<dbReference type="Proteomes" id="UP000019666">
    <property type="component" value="Unassembled WGS sequence"/>
</dbReference>
<dbReference type="AlphaFoldDB" id="A0A017HSB3"/>
<evidence type="ECO:0000313" key="3">
    <source>
        <dbReference type="Proteomes" id="UP000019666"/>
    </source>
</evidence>
<dbReference type="HOGENOM" id="CLU_516526_0_0_5"/>
<evidence type="ECO:0000256" key="1">
    <source>
        <dbReference type="SAM" id="SignalP"/>
    </source>
</evidence>
<accession>A0A017HSB3</accession>
<gene>
    <name evidence="2" type="ORF">Rumeso_01587</name>
</gene>
<dbReference type="STRING" id="442562.Rumeso_01587"/>
<keyword evidence="3" id="KW-1185">Reference proteome</keyword>
<protein>
    <recommendedName>
        <fullName evidence="4">Antifreeze glycopeptide polyprotein</fullName>
    </recommendedName>
</protein>
<feature type="chain" id="PRO_5001496241" description="Antifreeze glycopeptide polyprotein" evidence="1">
    <location>
        <begin position="19"/>
        <end position="507"/>
    </location>
</feature>
<keyword evidence="1" id="KW-0732">Signal</keyword>
<sequence length="507" mass="52744">MRLAILAALGLAAAPALAQDADRPLSAIDWLSQSLESTSSVAAGEPPVAESAAAPGITVTPLDGTGGGLSGVLPAEVTGLPPDLWAGSDEGELAALIGAEEAETVPALQDLLVTMMLAQAESPEGGDGTDLFLARVDKLLDMGALDAARALLESGDLLEPEAFRRWFDVTLLQGTEHQACAVLRSHPSLAPTLMARVFCTARNGDWNAAALTLNTARALGDVTPEDEELLTKFLDPEFAEPEESLLPPERPTPLVYRMKEAVGDLMPTAGLPLAFSHADLRDTVAWRAQIEAAERLARHGAVSENVLLGVYTARQPAASGGVWDRAAAIQALDRAVQAGDRAKVAEALQPAWDGMQEVGLEVPFAKLFGEALVGLGLDGDAGALAYRIGLLSPAYEAAARSREPSTAQERVWRAVALGEVDGVEGSDAPSAAVLAGFQGTEVPAELEAELSGKRVGEAVLNAMDGFRQGIDGDRAAVSAAIATLRAAGLEDVARRAALQFLLLDARA</sequence>